<evidence type="ECO:0000313" key="2">
    <source>
        <dbReference type="EMBL" id="CAI6334702.1"/>
    </source>
</evidence>
<protein>
    <submittedName>
        <fullName evidence="2">Uncharacterized protein</fullName>
    </submittedName>
</protein>
<keyword evidence="1" id="KW-0472">Membrane</keyword>
<keyword evidence="1" id="KW-1133">Transmembrane helix</keyword>
<keyword evidence="3" id="KW-1185">Reference proteome</keyword>
<dbReference type="AlphaFoldDB" id="A0A9W4XVL5"/>
<name>A0A9W4XVL5_9PLEO</name>
<evidence type="ECO:0000313" key="3">
    <source>
        <dbReference type="Proteomes" id="UP001152607"/>
    </source>
</evidence>
<organism evidence="2 3">
    <name type="scientific">Periconia digitata</name>
    <dbReference type="NCBI Taxonomy" id="1303443"/>
    <lineage>
        <taxon>Eukaryota</taxon>
        <taxon>Fungi</taxon>
        <taxon>Dikarya</taxon>
        <taxon>Ascomycota</taxon>
        <taxon>Pezizomycotina</taxon>
        <taxon>Dothideomycetes</taxon>
        <taxon>Pleosporomycetidae</taxon>
        <taxon>Pleosporales</taxon>
        <taxon>Massarineae</taxon>
        <taxon>Periconiaceae</taxon>
        <taxon>Periconia</taxon>
    </lineage>
</organism>
<dbReference type="EMBL" id="CAOQHR010000005">
    <property type="protein sequence ID" value="CAI6334702.1"/>
    <property type="molecule type" value="Genomic_DNA"/>
</dbReference>
<dbReference type="Proteomes" id="UP001152607">
    <property type="component" value="Unassembled WGS sequence"/>
</dbReference>
<accession>A0A9W4XVL5</accession>
<reference evidence="2" key="1">
    <citation type="submission" date="2023-01" db="EMBL/GenBank/DDBJ databases">
        <authorList>
            <person name="Van Ghelder C."/>
            <person name="Rancurel C."/>
        </authorList>
    </citation>
    <scope>NUCLEOTIDE SEQUENCE</scope>
    <source>
        <strain evidence="2">CNCM I-4278</strain>
    </source>
</reference>
<keyword evidence="1" id="KW-0812">Transmembrane</keyword>
<sequence length="170" mass="19006">MRDRESTSPLALPLRFRSFIPAASSSLSSFHRKACFSDNAIDTTHTIRPSSTVLYSSPIASSSYQSSDSRNRSYTQRRLWLKTAGHLTVKRKAQHKYLNDSVREELGADGLELLENANGLLISYELTCIAKPQVCLFHSQCVPISLWQYLSLLVSIIVSVINTLNLTNSL</sequence>
<feature type="transmembrane region" description="Helical" evidence="1">
    <location>
        <begin position="146"/>
        <end position="166"/>
    </location>
</feature>
<evidence type="ECO:0000256" key="1">
    <source>
        <dbReference type="SAM" id="Phobius"/>
    </source>
</evidence>
<proteinExistence type="predicted"/>
<comment type="caution">
    <text evidence="2">The sequence shown here is derived from an EMBL/GenBank/DDBJ whole genome shotgun (WGS) entry which is preliminary data.</text>
</comment>
<gene>
    <name evidence="2" type="ORF">PDIGIT_LOCUS7767</name>
</gene>